<evidence type="ECO:0000313" key="6">
    <source>
        <dbReference type="EMBL" id="ACU60884.1"/>
    </source>
</evidence>
<evidence type="ECO:0000259" key="5">
    <source>
        <dbReference type="SMART" id="SM00827"/>
    </source>
</evidence>
<reference evidence="6 7" key="2">
    <citation type="journal article" date="2010" name="Stand. Genomic Sci.">
        <title>Complete genome sequence of Chitinophaga pinensis type strain (UQM 2034).</title>
        <authorList>
            <person name="Glavina Del Rio T."/>
            <person name="Abt B."/>
            <person name="Spring S."/>
            <person name="Lapidus A."/>
            <person name="Nolan M."/>
            <person name="Tice H."/>
            <person name="Copeland A."/>
            <person name="Cheng J.F."/>
            <person name="Chen F."/>
            <person name="Bruce D."/>
            <person name="Goodwin L."/>
            <person name="Pitluck S."/>
            <person name="Ivanova N."/>
            <person name="Mavromatis K."/>
            <person name="Mikhailova N."/>
            <person name="Pati A."/>
            <person name="Chen A."/>
            <person name="Palaniappan K."/>
            <person name="Land M."/>
            <person name="Hauser L."/>
            <person name="Chang Y.J."/>
            <person name="Jeffries C.D."/>
            <person name="Chain P."/>
            <person name="Saunders E."/>
            <person name="Detter J.C."/>
            <person name="Brettin T."/>
            <person name="Rohde M."/>
            <person name="Goker M."/>
            <person name="Bristow J."/>
            <person name="Eisen J.A."/>
            <person name="Markowitz V."/>
            <person name="Hugenholtz P."/>
            <person name="Kyrpides N.C."/>
            <person name="Klenk H.P."/>
            <person name="Lucas S."/>
        </authorList>
    </citation>
    <scope>NUCLEOTIDE SEQUENCE [LARGE SCALE GENOMIC DNA]</scope>
    <source>
        <strain evidence="7">ATCC 43595 / DSM 2588 / LMG 13176 / NBRC 15968 / NCIMB 11800 / UQM 2034</strain>
    </source>
</reference>
<evidence type="ECO:0000313" key="7">
    <source>
        <dbReference type="Proteomes" id="UP000002215"/>
    </source>
</evidence>
<dbReference type="GO" id="GO:0005829">
    <property type="term" value="C:cytosol"/>
    <property type="evidence" value="ECO:0007669"/>
    <property type="project" value="TreeGrafter"/>
</dbReference>
<dbReference type="Proteomes" id="UP000002215">
    <property type="component" value="Chromosome"/>
</dbReference>
<dbReference type="InterPro" id="IPR001227">
    <property type="entry name" value="Ac_transferase_dom_sf"/>
</dbReference>
<dbReference type="GO" id="GO:0006633">
    <property type="term" value="P:fatty acid biosynthetic process"/>
    <property type="evidence" value="ECO:0007669"/>
    <property type="project" value="TreeGrafter"/>
</dbReference>
<accession>A0A979G4U7</accession>
<dbReference type="Gene3D" id="3.30.70.250">
    <property type="entry name" value="Malonyl-CoA ACP transacylase, ACP-binding"/>
    <property type="match status" value="1"/>
</dbReference>
<evidence type="ECO:0000256" key="3">
    <source>
        <dbReference type="ARBA" id="ARBA00023315"/>
    </source>
</evidence>
<proteinExistence type="predicted"/>
<evidence type="ECO:0000256" key="1">
    <source>
        <dbReference type="ARBA" id="ARBA00013258"/>
    </source>
</evidence>
<keyword evidence="3" id="KW-0012">Acyltransferase</keyword>
<dbReference type="NCBIfam" id="TIGR00128">
    <property type="entry name" value="fabD"/>
    <property type="match status" value="1"/>
</dbReference>
<dbReference type="InterPro" id="IPR050858">
    <property type="entry name" value="Mal-CoA-ACP_Trans/PKS_FabD"/>
</dbReference>
<comment type="catalytic activity">
    <reaction evidence="4">
        <text>holo-[ACP] + malonyl-CoA = malonyl-[ACP] + CoA</text>
        <dbReference type="Rhea" id="RHEA:41792"/>
        <dbReference type="Rhea" id="RHEA-COMP:9623"/>
        <dbReference type="Rhea" id="RHEA-COMP:9685"/>
        <dbReference type="ChEBI" id="CHEBI:57287"/>
        <dbReference type="ChEBI" id="CHEBI:57384"/>
        <dbReference type="ChEBI" id="CHEBI:64479"/>
        <dbReference type="ChEBI" id="CHEBI:78449"/>
        <dbReference type="EC" id="2.3.1.39"/>
    </reaction>
</comment>
<dbReference type="KEGG" id="cpi:Cpin_3417"/>
<dbReference type="GO" id="GO:0004314">
    <property type="term" value="F:[acyl-carrier-protein] S-malonyltransferase activity"/>
    <property type="evidence" value="ECO:0007669"/>
    <property type="project" value="UniProtKB-EC"/>
</dbReference>
<dbReference type="SUPFAM" id="SSF55048">
    <property type="entry name" value="Probable ACP-binding domain of malonyl-CoA ACP transacylase"/>
    <property type="match status" value="1"/>
</dbReference>
<dbReference type="RefSeq" id="WP_012791060.1">
    <property type="nucleotide sequence ID" value="NC_013132.1"/>
</dbReference>
<dbReference type="Gene3D" id="3.40.366.10">
    <property type="entry name" value="Malonyl-Coenzyme A Acyl Carrier Protein, domain 2"/>
    <property type="match status" value="1"/>
</dbReference>
<feature type="domain" description="Malonyl-CoA:ACP transacylase (MAT)" evidence="5">
    <location>
        <begin position="7"/>
        <end position="323"/>
    </location>
</feature>
<dbReference type="SUPFAM" id="SSF52151">
    <property type="entry name" value="FabD/lysophospholipase-like"/>
    <property type="match status" value="1"/>
</dbReference>
<dbReference type="OrthoDB" id="9805460at2"/>
<name>A0A979G4U7_CHIPD</name>
<dbReference type="AlphaFoldDB" id="A0A979G4U7"/>
<dbReference type="InterPro" id="IPR016035">
    <property type="entry name" value="Acyl_Trfase/lysoPLipase"/>
</dbReference>
<dbReference type="EMBL" id="CP001699">
    <property type="protein sequence ID" value="ACU60884.1"/>
    <property type="molecule type" value="Genomic_DNA"/>
</dbReference>
<dbReference type="EC" id="2.3.1.39" evidence="1"/>
<dbReference type="SMART" id="SM00827">
    <property type="entry name" value="PKS_AT"/>
    <property type="match status" value="1"/>
</dbReference>
<protein>
    <recommendedName>
        <fullName evidence="1">[acyl-carrier-protein] S-malonyltransferase</fullName>
        <ecNumber evidence="1">2.3.1.39</ecNumber>
    </recommendedName>
</protein>
<dbReference type="InterPro" id="IPR016036">
    <property type="entry name" value="Malonyl_transacylase_ACP-bd"/>
</dbReference>
<dbReference type="InterPro" id="IPR014043">
    <property type="entry name" value="Acyl_transferase_dom"/>
</dbReference>
<sequence length="416" mass="46162">MLKTAFLFPGQGAQYTGMGRPLFQTSAIAREVYEQASDALHMDMKKLCFEESAATLEQTELAQPAILTTSVAAFRHYTHQEGWPGPQYMAGHSLGEYTALCCAGALDLGDAVRLVRQRGKLMQEAVPLGKGTMAAISGLSATIIKAACKEAPRDTVWIAAYNLQKQVVIAGYKEQVSTVMQQCVAQGGEAVQLKVSAPFHTPLMQSAADQLLELLNACTISPLQCAVLSNVTGTPYQTETEIVSGLYQQMTHPVQWLPSLDYLYKNSVEYFVDAGPRKLLRNQVKNHGMKAKAYAIEEIADVKALLEDIKENIAALPTPVSRALAIAITTKNRNDDDQVYETDVILPFRKMKQLQEKLEQERRLPEQEEVKNSCLQLLQLLQAKRLPAKELKACFRRLYFETGAALVWPELKEIQL</sequence>
<dbReference type="PANTHER" id="PTHR42681:SF1">
    <property type="entry name" value="MALONYL-COA-ACYL CARRIER PROTEIN TRANSACYLASE, MITOCHONDRIAL"/>
    <property type="match status" value="1"/>
</dbReference>
<evidence type="ECO:0000256" key="4">
    <source>
        <dbReference type="ARBA" id="ARBA00048462"/>
    </source>
</evidence>
<dbReference type="PANTHER" id="PTHR42681">
    <property type="entry name" value="MALONYL-COA-ACYL CARRIER PROTEIN TRANSACYLASE, MITOCHONDRIAL"/>
    <property type="match status" value="1"/>
</dbReference>
<dbReference type="InterPro" id="IPR004410">
    <property type="entry name" value="Malonyl_CoA-ACP_transAc_FabD"/>
</dbReference>
<organism evidence="6 7">
    <name type="scientific">Chitinophaga pinensis (strain ATCC 43595 / DSM 2588 / LMG 13176 / NBRC 15968 / NCIMB 11800 / UQM 2034)</name>
    <dbReference type="NCBI Taxonomy" id="485918"/>
    <lineage>
        <taxon>Bacteria</taxon>
        <taxon>Pseudomonadati</taxon>
        <taxon>Bacteroidota</taxon>
        <taxon>Chitinophagia</taxon>
        <taxon>Chitinophagales</taxon>
        <taxon>Chitinophagaceae</taxon>
        <taxon>Chitinophaga</taxon>
    </lineage>
</organism>
<evidence type="ECO:0000256" key="2">
    <source>
        <dbReference type="ARBA" id="ARBA00022679"/>
    </source>
</evidence>
<reference evidence="7" key="1">
    <citation type="submission" date="2009-08" db="EMBL/GenBank/DDBJ databases">
        <title>The complete genome of Chitinophaga pinensis DSM 2588.</title>
        <authorList>
            <consortium name="US DOE Joint Genome Institute (JGI-PGF)"/>
            <person name="Lucas S."/>
            <person name="Copeland A."/>
            <person name="Lapidus A."/>
            <person name="Glavina del Rio T."/>
            <person name="Dalin E."/>
            <person name="Tice H."/>
            <person name="Bruce D."/>
            <person name="Goodwin L."/>
            <person name="Pitluck S."/>
            <person name="Kyrpides N."/>
            <person name="Mavromatis K."/>
            <person name="Ivanova N."/>
            <person name="Mikhailova N."/>
            <person name="Sims D."/>
            <person name="Meinche L."/>
            <person name="Brettin T."/>
            <person name="Detter J.C."/>
            <person name="Han C."/>
            <person name="Larimer F."/>
            <person name="Land M."/>
            <person name="Hauser L."/>
            <person name="Markowitz V."/>
            <person name="Cheng J.-F."/>
            <person name="Hugenholtz P."/>
            <person name="Woyke T."/>
            <person name="Wu D."/>
            <person name="Spring S."/>
            <person name="Klenk H.-P."/>
            <person name="Eisen J.A."/>
        </authorList>
    </citation>
    <scope>NUCLEOTIDE SEQUENCE [LARGE SCALE GENOMIC DNA]</scope>
    <source>
        <strain evidence="7">ATCC 43595 / DSM 2588 / LMG 13176 / NBRC 15968 / NCIMB 11800 / UQM 2034</strain>
    </source>
</reference>
<keyword evidence="2" id="KW-0808">Transferase</keyword>
<dbReference type="Pfam" id="PF00698">
    <property type="entry name" value="Acyl_transf_1"/>
    <property type="match status" value="1"/>
</dbReference>
<gene>
    <name evidence="6" type="ordered locus">Cpin_3417</name>
</gene>